<evidence type="ECO:0000256" key="1">
    <source>
        <dbReference type="ARBA" id="ARBA00005578"/>
    </source>
</evidence>
<dbReference type="KEGG" id="mmai:sS8_5505"/>
<organism evidence="3 4">
    <name type="scientific">Methylocaldum marinum</name>
    <dbReference type="NCBI Taxonomy" id="1432792"/>
    <lineage>
        <taxon>Bacteria</taxon>
        <taxon>Pseudomonadati</taxon>
        <taxon>Pseudomonadota</taxon>
        <taxon>Gammaproteobacteria</taxon>
        <taxon>Methylococcales</taxon>
        <taxon>Methylococcaceae</taxon>
        <taxon>Methylocaldum</taxon>
    </lineage>
</organism>
<dbReference type="Gene3D" id="3.30.300.90">
    <property type="entry name" value="BolA-like"/>
    <property type="match status" value="1"/>
</dbReference>
<dbReference type="SUPFAM" id="SSF82657">
    <property type="entry name" value="BolA-like"/>
    <property type="match status" value="1"/>
</dbReference>
<dbReference type="PIRSF" id="PIRSF003113">
    <property type="entry name" value="BolA"/>
    <property type="match status" value="1"/>
</dbReference>
<dbReference type="InterPro" id="IPR050961">
    <property type="entry name" value="BolA/IbaG_stress_morph_reg"/>
</dbReference>
<dbReference type="InterPro" id="IPR036065">
    <property type="entry name" value="BolA-like_sf"/>
</dbReference>
<gene>
    <name evidence="3" type="ORF">sS8_5505</name>
</gene>
<evidence type="ECO:0000313" key="3">
    <source>
        <dbReference type="EMBL" id="BBA37422.1"/>
    </source>
</evidence>
<dbReference type="OrthoDB" id="9812890at2"/>
<dbReference type="Proteomes" id="UP000266313">
    <property type="component" value="Chromosome"/>
</dbReference>
<accession>A0A250L0Q5</accession>
<reference evidence="3 4" key="1">
    <citation type="submission" date="2016-12" db="EMBL/GenBank/DDBJ databases">
        <title>Genome sequencing of Methylocaldum marinum.</title>
        <authorList>
            <person name="Takeuchi M."/>
            <person name="Kamagata Y."/>
            <person name="Hiraoka S."/>
            <person name="Oshima K."/>
            <person name="Hattori M."/>
            <person name="Iwasaki W."/>
        </authorList>
    </citation>
    <scope>NUCLEOTIDE SEQUENCE [LARGE SCALE GENOMIC DNA]</scope>
    <source>
        <strain evidence="3 4">S8</strain>
    </source>
</reference>
<dbReference type="RefSeq" id="WP_119632413.1">
    <property type="nucleotide sequence ID" value="NZ_AP017928.1"/>
</dbReference>
<name>A0A250L0Q5_9GAMM</name>
<evidence type="ECO:0000256" key="2">
    <source>
        <dbReference type="RuleBase" id="RU003860"/>
    </source>
</evidence>
<keyword evidence="4" id="KW-1185">Reference proteome</keyword>
<dbReference type="EMBL" id="AP017928">
    <property type="protein sequence ID" value="BBA37422.1"/>
    <property type="molecule type" value="Genomic_DNA"/>
</dbReference>
<dbReference type="PANTHER" id="PTHR46229">
    <property type="entry name" value="BOLA TRANSCRIPTION REGULATOR"/>
    <property type="match status" value="1"/>
</dbReference>
<dbReference type="Pfam" id="PF01722">
    <property type="entry name" value="BolA"/>
    <property type="match status" value="1"/>
</dbReference>
<evidence type="ECO:0000313" key="4">
    <source>
        <dbReference type="Proteomes" id="UP000266313"/>
    </source>
</evidence>
<proteinExistence type="inferred from homology"/>
<dbReference type="InterPro" id="IPR002634">
    <property type="entry name" value="BolA"/>
</dbReference>
<dbReference type="AlphaFoldDB" id="A0A250L0Q5"/>
<sequence>MEIAEVRSFIENGLPGCQLTVDGEGCNFSVVVVAEAFEGLSPVQRQQKVLATVKDPLATGALHAISMQVYTPSEWERESAKAEGSATSTE</sequence>
<comment type="similarity">
    <text evidence="1 2">Belongs to the BolA/IbaG family.</text>
</comment>
<dbReference type="PANTHER" id="PTHR46229:SF4">
    <property type="entry name" value="ACID STRESS PROTEIN IBAG"/>
    <property type="match status" value="1"/>
</dbReference>
<protein>
    <submittedName>
        <fullName evidence="3">Toluene-tolerance protein</fullName>
    </submittedName>
</protein>